<dbReference type="Gene3D" id="3.40.50.2300">
    <property type="match status" value="2"/>
</dbReference>
<dbReference type="OrthoDB" id="57957at2759"/>
<proteinExistence type="inferred from homology"/>
<accession>A0A427YE28</accession>
<dbReference type="STRING" id="1890683.A0A427YE28"/>
<evidence type="ECO:0000256" key="4">
    <source>
        <dbReference type="ARBA" id="ARBA00022664"/>
    </source>
</evidence>
<dbReference type="InterPro" id="IPR006811">
    <property type="entry name" value="RNA_pol_II_suA"/>
</dbReference>
<feature type="compositionally biased region" description="Basic and acidic residues" evidence="10">
    <location>
        <begin position="1"/>
        <end position="11"/>
    </location>
</feature>
<reference evidence="11 12" key="1">
    <citation type="submission" date="2018-11" db="EMBL/GenBank/DDBJ databases">
        <title>Genome sequence of Saitozyma podzolica DSM 27192.</title>
        <authorList>
            <person name="Aliyu H."/>
            <person name="Gorte O."/>
            <person name="Ochsenreither K."/>
        </authorList>
    </citation>
    <scope>NUCLEOTIDE SEQUENCE [LARGE SCALE GENOMIC DNA]</scope>
    <source>
        <strain evidence="11 12">DSM 27192</strain>
    </source>
</reference>
<evidence type="ECO:0000256" key="1">
    <source>
        <dbReference type="ARBA" id="ARBA00004123"/>
    </source>
</evidence>
<gene>
    <name evidence="11" type="primary">SSU72</name>
    <name evidence="11" type="ORF">EHS25_002424</name>
</gene>
<keyword evidence="4" id="KW-0507">mRNA processing</keyword>
<dbReference type="EC" id="3.1.3.16" evidence="3"/>
<dbReference type="GO" id="GO:0004722">
    <property type="term" value="F:protein serine/threonine phosphatase activity"/>
    <property type="evidence" value="ECO:0007669"/>
    <property type="project" value="UniProtKB-EC"/>
</dbReference>
<keyword evidence="6" id="KW-0904">Protein phosphatase</keyword>
<evidence type="ECO:0000256" key="9">
    <source>
        <dbReference type="ARBA" id="ARBA00048336"/>
    </source>
</evidence>
<comment type="similarity">
    <text evidence="2">Belongs to the SSU72 phosphatase family.</text>
</comment>
<evidence type="ECO:0000256" key="8">
    <source>
        <dbReference type="ARBA" id="ARBA00047761"/>
    </source>
</evidence>
<keyword evidence="7" id="KW-0539">Nucleus</keyword>
<dbReference type="GO" id="GO:0006397">
    <property type="term" value="P:mRNA processing"/>
    <property type="evidence" value="ECO:0007669"/>
    <property type="project" value="UniProtKB-KW"/>
</dbReference>
<dbReference type="EMBL" id="RSCD01000014">
    <property type="protein sequence ID" value="RSH89312.1"/>
    <property type="molecule type" value="Genomic_DNA"/>
</dbReference>
<dbReference type="GO" id="GO:0005634">
    <property type="term" value="C:nucleus"/>
    <property type="evidence" value="ECO:0007669"/>
    <property type="project" value="UniProtKB-SubCell"/>
</dbReference>
<comment type="catalytic activity">
    <reaction evidence="9">
        <text>O-phospho-L-threonyl-[protein] + H2O = L-threonyl-[protein] + phosphate</text>
        <dbReference type="Rhea" id="RHEA:47004"/>
        <dbReference type="Rhea" id="RHEA-COMP:11060"/>
        <dbReference type="Rhea" id="RHEA-COMP:11605"/>
        <dbReference type="ChEBI" id="CHEBI:15377"/>
        <dbReference type="ChEBI" id="CHEBI:30013"/>
        <dbReference type="ChEBI" id="CHEBI:43474"/>
        <dbReference type="ChEBI" id="CHEBI:61977"/>
        <dbReference type="EC" id="3.1.3.16"/>
    </reaction>
</comment>
<evidence type="ECO:0000256" key="3">
    <source>
        <dbReference type="ARBA" id="ARBA00013081"/>
    </source>
</evidence>
<dbReference type="Proteomes" id="UP000279259">
    <property type="component" value="Unassembled WGS sequence"/>
</dbReference>
<feature type="compositionally biased region" description="Low complexity" evidence="10">
    <location>
        <begin position="28"/>
        <end position="43"/>
    </location>
</feature>
<name>A0A427YE28_9TREE</name>
<evidence type="ECO:0000256" key="6">
    <source>
        <dbReference type="ARBA" id="ARBA00022912"/>
    </source>
</evidence>
<evidence type="ECO:0000256" key="10">
    <source>
        <dbReference type="SAM" id="MobiDB-lite"/>
    </source>
</evidence>
<evidence type="ECO:0000256" key="7">
    <source>
        <dbReference type="ARBA" id="ARBA00023242"/>
    </source>
</evidence>
<feature type="region of interest" description="Disordered" evidence="10">
    <location>
        <begin position="1"/>
        <end position="191"/>
    </location>
</feature>
<protein>
    <recommendedName>
        <fullName evidence="3">protein-serine/threonine phosphatase</fullName>
        <ecNumber evidence="3">3.1.3.16</ecNumber>
    </recommendedName>
</protein>
<evidence type="ECO:0000256" key="2">
    <source>
        <dbReference type="ARBA" id="ARBA00008978"/>
    </source>
</evidence>
<feature type="compositionally biased region" description="Basic and acidic residues" evidence="10">
    <location>
        <begin position="115"/>
        <end position="131"/>
    </location>
</feature>
<dbReference type="PANTHER" id="PTHR20383">
    <property type="entry name" value="RNA POLYMERASE II SUBUNIT A C-TERMINAL DOMAIN PHOSPHATASE"/>
    <property type="match status" value="1"/>
</dbReference>
<comment type="caution">
    <text evidence="11">The sequence shown here is derived from an EMBL/GenBank/DDBJ whole genome shotgun (WGS) entry which is preliminary data.</text>
</comment>
<feature type="compositionally biased region" description="Pro residues" evidence="10">
    <location>
        <begin position="62"/>
        <end position="73"/>
    </location>
</feature>
<organism evidence="11 12">
    <name type="scientific">Saitozyma podzolica</name>
    <dbReference type="NCBI Taxonomy" id="1890683"/>
    <lineage>
        <taxon>Eukaryota</taxon>
        <taxon>Fungi</taxon>
        <taxon>Dikarya</taxon>
        <taxon>Basidiomycota</taxon>
        <taxon>Agaricomycotina</taxon>
        <taxon>Tremellomycetes</taxon>
        <taxon>Tremellales</taxon>
        <taxon>Trimorphomycetaceae</taxon>
        <taxon>Saitozyma</taxon>
    </lineage>
</organism>
<feature type="compositionally biased region" description="Low complexity" evidence="10">
    <location>
        <begin position="151"/>
        <end position="174"/>
    </location>
</feature>
<keyword evidence="12" id="KW-1185">Reference proteome</keyword>
<dbReference type="Pfam" id="PF04722">
    <property type="entry name" value="Ssu72"/>
    <property type="match status" value="1"/>
</dbReference>
<evidence type="ECO:0000313" key="12">
    <source>
        <dbReference type="Proteomes" id="UP000279259"/>
    </source>
</evidence>
<keyword evidence="5" id="KW-0378">Hydrolase</keyword>
<feature type="compositionally biased region" description="Pro residues" evidence="10">
    <location>
        <begin position="137"/>
        <end position="150"/>
    </location>
</feature>
<sequence length="394" mass="42375">MDPRRRNDHRPPPPASGANPTQYGAAPPQAYSQQGGYSQSPQQRDYGTPPGPPVQGSSQPGAYPPFPPGPPQDPRFAQPSAARPPFPPTSGIHANPPMPAPVASYPQASQPPLDPRLRAQDPRSRAKRDDSAAFSTPTPPPSVPTPPIAFPPQAASFPPAPAPASQAVPSRSVALSEPKLDGMAGPSNGGDVEMANGTDKAKNRPLFCVVCASNNAKPIYGGSYGLEAAVRVMSAGTGSAVRLPGPAIDKPNVYRFGTPYDEIYRDLESKDKALYSRNGLLPMLDRNRRVKTAPEKWQEQKVILADVVITCEERCFDAVCDDLLARGGEFNRPIHIINFEIKDNPEEAHIAGQSILELAQRIEKANDIDNEIDDILAVHADKHPHTLLHTVAFY</sequence>
<evidence type="ECO:0000256" key="5">
    <source>
        <dbReference type="ARBA" id="ARBA00022801"/>
    </source>
</evidence>
<comment type="subcellular location">
    <subcellularLocation>
        <location evidence="1">Nucleus</location>
    </subcellularLocation>
</comment>
<evidence type="ECO:0000313" key="11">
    <source>
        <dbReference type="EMBL" id="RSH89312.1"/>
    </source>
</evidence>
<comment type="catalytic activity">
    <reaction evidence="8">
        <text>O-phospho-L-seryl-[protein] + H2O = L-seryl-[protein] + phosphate</text>
        <dbReference type="Rhea" id="RHEA:20629"/>
        <dbReference type="Rhea" id="RHEA-COMP:9863"/>
        <dbReference type="Rhea" id="RHEA-COMP:11604"/>
        <dbReference type="ChEBI" id="CHEBI:15377"/>
        <dbReference type="ChEBI" id="CHEBI:29999"/>
        <dbReference type="ChEBI" id="CHEBI:43474"/>
        <dbReference type="ChEBI" id="CHEBI:83421"/>
        <dbReference type="EC" id="3.1.3.16"/>
    </reaction>
</comment>
<dbReference type="AlphaFoldDB" id="A0A427YE28"/>